<dbReference type="AlphaFoldDB" id="A0A075MV54"/>
<sequence>MCGARYGANLPACPNCGAPNAFYGEKKRGGGNKAGIIAAIVIAAIAVIFIAPQFIEDLAGGGNNNNSAGSDDDNPVSRAIKILQPQATKPEKVPQEELVAHVLAAINSDRKKFGLEPVKLDNSNQAAQLHAEDVFRTKQISHWTSSGEKPYMTYTRLGGEGSVHQNVAIAGFGPDEYDRCVSTIILCERIDPISTIDELEKEMMYNDKECCDNGHRDNILDRDHTHVSIGIVYDEYYLALVQNFEADYGLFTSVEGTKVSIAGPMPAGAKFDNVVVYYDKLPSKEAYDANKEKLSYDAGTLAATVFEPLPRGLKYQQPGDYVVIEAGRWRNGNGNLDVSFDLAPAMKEDGVYTVYAMLEDADGEQFSATSHSIFVKAQ</sequence>
<feature type="domain" description="SCP" evidence="2">
    <location>
        <begin position="103"/>
        <end position="244"/>
    </location>
</feature>
<gene>
    <name evidence="3" type="ORF">NTE_03101</name>
</gene>
<dbReference type="InterPro" id="IPR014044">
    <property type="entry name" value="CAP_dom"/>
</dbReference>
<protein>
    <submittedName>
        <fullName evidence="3">Uncharacterized protein with SCP/PR1 domains</fullName>
    </submittedName>
</protein>
<keyword evidence="1" id="KW-0472">Membrane</keyword>
<proteinExistence type="predicted"/>
<evidence type="ECO:0000259" key="2">
    <source>
        <dbReference type="Pfam" id="PF00188"/>
    </source>
</evidence>
<reference evidence="3 4" key="1">
    <citation type="journal article" date="2014" name="PLoS ONE">
        <title>Genome Sequence of Candidatus Nitrososphaera evergladensis from Group I.1b Enriched from Everglades Soil Reveals Novel Genomic Features of the Ammonia-Oxidizing Archaea.</title>
        <authorList>
            <person name="Zhalnina K.V."/>
            <person name="Dias R."/>
            <person name="Leonard M.T."/>
            <person name="Dorr de Quadros P."/>
            <person name="Camargo F.A."/>
            <person name="Drew J.C."/>
            <person name="Farmerie W.G."/>
            <person name="Daroub S.H."/>
            <person name="Triplett E.W."/>
        </authorList>
    </citation>
    <scope>NUCLEOTIDE SEQUENCE [LARGE SCALE GENOMIC DNA]</scope>
    <source>
        <strain evidence="3 4">SR1</strain>
    </source>
</reference>
<evidence type="ECO:0000313" key="3">
    <source>
        <dbReference type="EMBL" id="AIF85135.1"/>
    </source>
</evidence>
<evidence type="ECO:0000313" key="4">
    <source>
        <dbReference type="Proteomes" id="UP000028194"/>
    </source>
</evidence>
<dbReference type="KEGG" id="nev:NTE_03101"/>
<name>A0A075MV54_9ARCH</name>
<dbReference type="RefSeq" id="WP_158385607.1">
    <property type="nucleotide sequence ID" value="NZ_CP007174.1"/>
</dbReference>
<keyword evidence="1" id="KW-1133">Transmembrane helix</keyword>
<keyword evidence="1" id="KW-0812">Transmembrane</keyword>
<dbReference type="Proteomes" id="UP000028194">
    <property type="component" value="Chromosome"/>
</dbReference>
<dbReference type="HOGENOM" id="CLU_061942_0_0_2"/>
<dbReference type="SUPFAM" id="SSF55797">
    <property type="entry name" value="PR-1-like"/>
    <property type="match status" value="1"/>
</dbReference>
<dbReference type="OrthoDB" id="43989at2157"/>
<evidence type="ECO:0000256" key="1">
    <source>
        <dbReference type="SAM" id="Phobius"/>
    </source>
</evidence>
<organism evidence="3 4">
    <name type="scientific">Candidatus Nitrososphaera evergladensis SR1</name>
    <dbReference type="NCBI Taxonomy" id="1459636"/>
    <lineage>
        <taxon>Archaea</taxon>
        <taxon>Nitrososphaerota</taxon>
        <taxon>Nitrososphaeria</taxon>
        <taxon>Nitrososphaerales</taxon>
        <taxon>Nitrososphaeraceae</taxon>
        <taxon>Nitrososphaera</taxon>
    </lineage>
</organism>
<feature type="transmembrane region" description="Helical" evidence="1">
    <location>
        <begin position="34"/>
        <end position="55"/>
    </location>
</feature>
<accession>A0A075MV54</accession>
<dbReference type="eggNOG" id="arCOG03962">
    <property type="taxonomic scope" value="Archaea"/>
</dbReference>
<dbReference type="InterPro" id="IPR035940">
    <property type="entry name" value="CAP_sf"/>
</dbReference>
<dbReference type="EMBL" id="CP007174">
    <property type="protein sequence ID" value="AIF85135.1"/>
    <property type="molecule type" value="Genomic_DNA"/>
</dbReference>
<keyword evidence="4" id="KW-1185">Reference proteome</keyword>
<dbReference type="CDD" id="cd05379">
    <property type="entry name" value="CAP_bacterial"/>
    <property type="match status" value="1"/>
</dbReference>
<dbReference type="Gene3D" id="3.40.33.10">
    <property type="entry name" value="CAP"/>
    <property type="match status" value="1"/>
</dbReference>
<dbReference type="PANTHER" id="PTHR31157">
    <property type="entry name" value="SCP DOMAIN-CONTAINING PROTEIN"/>
    <property type="match status" value="1"/>
</dbReference>
<dbReference type="Pfam" id="PF00188">
    <property type="entry name" value="CAP"/>
    <property type="match status" value="1"/>
</dbReference>
<dbReference type="GeneID" id="41598762"/>
<dbReference type="STRING" id="1459636.NTE_03101"/>
<dbReference type="PANTHER" id="PTHR31157:SF1">
    <property type="entry name" value="SCP DOMAIN-CONTAINING PROTEIN"/>
    <property type="match status" value="1"/>
</dbReference>